<feature type="active site" description="Proton acceptor" evidence="6">
    <location>
        <position position="190"/>
    </location>
</feature>
<keyword evidence="3 9" id="KW-0808">Transferase</keyword>
<reference evidence="9 10" key="1">
    <citation type="submission" date="2019-01" db="EMBL/GenBank/DDBJ databases">
        <title>Draft genome sequences of the type strains of six Macrococcus species.</title>
        <authorList>
            <person name="Mazhar S."/>
            <person name="Altermann E."/>
            <person name="Hill C."/>
            <person name="Mcauliffe O."/>
        </authorList>
    </citation>
    <scope>NUCLEOTIDE SEQUENCE [LARGE SCALE GENOMIC DNA]</scope>
    <source>
        <strain evidence="9 10">CCM4815</strain>
    </source>
</reference>
<accession>A0A4R6BVJ8</accession>
<evidence type="ECO:0000256" key="7">
    <source>
        <dbReference type="PIRSR" id="PIRSR000390-2"/>
    </source>
</evidence>
<evidence type="ECO:0000256" key="1">
    <source>
        <dbReference type="ARBA" id="ARBA00001933"/>
    </source>
</evidence>
<organism evidence="9 10">
    <name type="scientific">Macrococcus lamae</name>
    <dbReference type="NCBI Taxonomy" id="198484"/>
    <lineage>
        <taxon>Bacteria</taxon>
        <taxon>Bacillati</taxon>
        <taxon>Bacillota</taxon>
        <taxon>Bacilli</taxon>
        <taxon>Bacillales</taxon>
        <taxon>Staphylococcaceae</taxon>
        <taxon>Macrococcus</taxon>
    </lineage>
</organism>
<evidence type="ECO:0000313" key="10">
    <source>
        <dbReference type="Proteomes" id="UP000294802"/>
    </source>
</evidence>
<dbReference type="EMBL" id="SCWB01000004">
    <property type="protein sequence ID" value="TDM12381.1"/>
    <property type="molecule type" value="Genomic_DNA"/>
</dbReference>
<evidence type="ECO:0000256" key="6">
    <source>
        <dbReference type="PIRSR" id="PIRSR000390-1"/>
    </source>
</evidence>
<dbReference type="Proteomes" id="UP000294802">
    <property type="component" value="Unassembled WGS sequence"/>
</dbReference>
<dbReference type="CDD" id="cd00616">
    <property type="entry name" value="AHBA_syn"/>
    <property type="match status" value="1"/>
</dbReference>
<keyword evidence="10" id="KW-1185">Reference proteome</keyword>
<gene>
    <name evidence="9" type="ORF">ERX29_03390</name>
</gene>
<keyword evidence="4 7" id="KW-0663">Pyridoxal phosphate</keyword>
<comment type="caution">
    <text evidence="9">The sequence shown here is derived from an EMBL/GenBank/DDBJ whole genome shotgun (WGS) entry which is preliminary data.</text>
</comment>
<dbReference type="InterPro" id="IPR015424">
    <property type="entry name" value="PyrdxlP-dep_Trfase"/>
</dbReference>
<dbReference type="InterPro" id="IPR015422">
    <property type="entry name" value="PyrdxlP-dep_Trfase_small"/>
</dbReference>
<proteinExistence type="inferred from homology"/>
<dbReference type="Pfam" id="PF01041">
    <property type="entry name" value="DegT_DnrJ_EryC1"/>
    <property type="match status" value="1"/>
</dbReference>
<evidence type="ECO:0000256" key="2">
    <source>
        <dbReference type="ARBA" id="ARBA00022576"/>
    </source>
</evidence>
<dbReference type="InterPro" id="IPR015421">
    <property type="entry name" value="PyrdxlP-dep_Trfase_major"/>
</dbReference>
<dbReference type="PANTHER" id="PTHR30244">
    <property type="entry name" value="TRANSAMINASE"/>
    <property type="match status" value="1"/>
</dbReference>
<dbReference type="Gene3D" id="3.40.640.10">
    <property type="entry name" value="Type I PLP-dependent aspartate aminotransferase-like (Major domain)"/>
    <property type="match status" value="1"/>
</dbReference>
<evidence type="ECO:0000256" key="4">
    <source>
        <dbReference type="ARBA" id="ARBA00022898"/>
    </source>
</evidence>
<dbReference type="GO" id="GO:0030170">
    <property type="term" value="F:pyridoxal phosphate binding"/>
    <property type="evidence" value="ECO:0007669"/>
    <property type="project" value="TreeGrafter"/>
</dbReference>
<keyword evidence="2 9" id="KW-0032">Aminotransferase</keyword>
<comment type="similarity">
    <text evidence="5 8">Belongs to the DegT/DnrJ/EryC1 family.</text>
</comment>
<dbReference type="GO" id="GO:0000271">
    <property type="term" value="P:polysaccharide biosynthetic process"/>
    <property type="evidence" value="ECO:0007669"/>
    <property type="project" value="TreeGrafter"/>
</dbReference>
<dbReference type="FunFam" id="3.40.640.10:FF:000090">
    <property type="entry name" value="Pyridoxal phosphate-dependent aminotransferase"/>
    <property type="match status" value="1"/>
</dbReference>
<evidence type="ECO:0000256" key="5">
    <source>
        <dbReference type="ARBA" id="ARBA00037999"/>
    </source>
</evidence>
<dbReference type="InterPro" id="IPR000653">
    <property type="entry name" value="DegT/StrS_aminotransferase"/>
</dbReference>
<dbReference type="SUPFAM" id="SSF53383">
    <property type="entry name" value="PLP-dependent transferases"/>
    <property type="match status" value="1"/>
</dbReference>
<dbReference type="PIRSF" id="PIRSF000390">
    <property type="entry name" value="PLP_StrS"/>
    <property type="match status" value="1"/>
</dbReference>
<evidence type="ECO:0000256" key="3">
    <source>
        <dbReference type="ARBA" id="ARBA00022679"/>
    </source>
</evidence>
<sequence>MNKRIHLSIAHMGGNEQKYANEAFEQNWIAPLGPNVDAFEEAVADYSERTAAAALSSGTAAIHLAVKLLDVQQGDTVFCSALTFIASANPIIYEKAEPVFIDSERDTWNMSPKALEKALQEAEAEGKLPKAVIIVNLYGQPAKMDELLALCKKYGVPVIEDAAESLGAIYKGRKSGSFGKFSIFSFNGNKIITTSGGGMLLADDKELIDKARFLATQARDKALHYQHSVSGYNYRLSNVLAGIGRGQMEILEDRVTRRREIFDIYNEVLGELPAVEFMPELEDTKSNRWLTALTLNRKNTDVTPVELIDYLAEQNIEARPVWKPLHLQPVFEGCKYYAHDEDVSKDLFENGLCLPSATIMTDEDIYFVAEQIKKFLTEQR</sequence>
<protein>
    <submittedName>
        <fullName evidence="9">Aminotransferase class I/II-fold pyridoxal phosphate-dependent enzyme</fullName>
    </submittedName>
</protein>
<dbReference type="GO" id="GO:0008483">
    <property type="term" value="F:transaminase activity"/>
    <property type="evidence" value="ECO:0007669"/>
    <property type="project" value="UniProtKB-KW"/>
</dbReference>
<dbReference type="Gene3D" id="3.90.1150.10">
    <property type="entry name" value="Aspartate Aminotransferase, domain 1"/>
    <property type="match status" value="1"/>
</dbReference>
<dbReference type="PANTHER" id="PTHR30244:SF34">
    <property type="entry name" value="DTDP-4-AMINO-4,6-DIDEOXYGALACTOSE TRANSAMINASE"/>
    <property type="match status" value="1"/>
</dbReference>
<name>A0A4R6BVJ8_9STAP</name>
<evidence type="ECO:0000313" key="9">
    <source>
        <dbReference type="EMBL" id="TDM12381.1"/>
    </source>
</evidence>
<dbReference type="OrthoDB" id="9810913at2"/>
<dbReference type="RefSeq" id="WP_133443286.1">
    <property type="nucleotide sequence ID" value="NZ_SCWB01000004.1"/>
</dbReference>
<dbReference type="AlphaFoldDB" id="A0A4R6BVJ8"/>
<evidence type="ECO:0000256" key="8">
    <source>
        <dbReference type="RuleBase" id="RU004508"/>
    </source>
</evidence>
<comment type="cofactor">
    <cofactor evidence="1">
        <name>pyridoxal 5'-phosphate</name>
        <dbReference type="ChEBI" id="CHEBI:597326"/>
    </cofactor>
</comment>
<feature type="modified residue" description="N6-(pyridoxal phosphate)lysine" evidence="7">
    <location>
        <position position="190"/>
    </location>
</feature>